<dbReference type="EMBL" id="UINC01055698">
    <property type="protein sequence ID" value="SVB74885.1"/>
    <property type="molecule type" value="Genomic_DNA"/>
</dbReference>
<dbReference type="InterPro" id="IPR032466">
    <property type="entry name" value="Metal_Hydrolase"/>
</dbReference>
<dbReference type="Pfam" id="PF04909">
    <property type="entry name" value="Amidohydro_2"/>
    <property type="match status" value="1"/>
</dbReference>
<dbReference type="GO" id="GO:0016787">
    <property type="term" value="F:hydrolase activity"/>
    <property type="evidence" value="ECO:0007669"/>
    <property type="project" value="InterPro"/>
</dbReference>
<proteinExistence type="predicted"/>
<dbReference type="SUPFAM" id="SSF51556">
    <property type="entry name" value="Metallo-dependent hydrolases"/>
    <property type="match status" value="1"/>
</dbReference>
<accession>A0A382GJE4</accession>
<organism evidence="2">
    <name type="scientific">marine metagenome</name>
    <dbReference type="NCBI Taxonomy" id="408172"/>
    <lineage>
        <taxon>unclassified sequences</taxon>
        <taxon>metagenomes</taxon>
        <taxon>ecological metagenomes</taxon>
    </lineage>
</organism>
<gene>
    <name evidence="2" type="ORF">METZ01_LOCUS227739</name>
</gene>
<name>A0A382GJE4_9ZZZZ</name>
<sequence>KNLNYIHSKKGEIVHPKLLDYREHDKNFWYEELEDWIPKKIYDCHIHMLNNDLIDDGSEHKNIFPDADLKVINEWHNILFPDREINNLFLGRPALGTDVKAHNEFLSKEINSNKLTRSHRLTTPTDSLNDIENDIKHNGFQGLKVYRMYSVTGDIANCVIEDYLPHEQLELANDLGLWITLHMSREDGCGDEKNLKDLENFTTQKYPNIKWILAHVARSFTYRPIQRGIDTLKNLPNIWYDLSAVTDIRPFITLFKNENHKRFFYGTDGIGSVSFHGSYTTFAHAHNQIETDNIESLKFLHTTNRPVICLYENLIAIKQAAIFCELNREQIEDIFWKNAVREFNVPWD</sequence>
<dbReference type="AlphaFoldDB" id="A0A382GJE4"/>
<dbReference type="Gene3D" id="3.20.20.140">
    <property type="entry name" value="Metal-dependent hydrolases"/>
    <property type="match status" value="1"/>
</dbReference>
<evidence type="ECO:0000313" key="2">
    <source>
        <dbReference type="EMBL" id="SVB74885.1"/>
    </source>
</evidence>
<feature type="non-terminal residue" evidence="2">
    <location>
        <position position="1"/>
    </location>
</feature>
<protein>
    <recommendedName>
        <fullName evidence="1">Amidohydrolase-related domain-containing protein</fullName>
    </recommendedName>
</protein>
<evidence type="ECO:0000259" key="1">
    <source>
        <dbReference type="Pfam" id="PF04909"/>
    </source>
</evidence>
<feature type="domain" description="Amidohydrolase-related" evidence="1">
    <location>
        <begin position="124"/>
        <end position="342"/>
    </location>
</feature>
<reference evidence="2" key="1">
    <citation type="submission" date="2018-05" db="EMBL/GenBank/DDBJ databases">
        <authorList>
            <person name="Lanie J.A."/>
            <person name="Ng W.-L."/>
            <person name="Kazmierczak K.M."/>
            <person name="Andrzejewski T.M."/>
            <person name="Davidsen T.M."/>
            <person name="Wayne K.J."/>
            <person name="Tettelin H."/>
            <person name="Glass J.I."/>
            <person name="Rusch D."/>
            <person name="Podicherti R."/>
            <person name="Tsui H.-C.T."/>
            <person name="Winkler M.E."/>
        </authorList>
    </citation>
    <scope>NUCLEOTIDE SEQUENCE</scope>
</reference>
<dbReference type="InterPro" id="IPR006680">
    <property type="entry name" value="Amidohydro-rel"/>
</dbReference>